<accession>A0A397S777</accession>
<evidence type="ECO:0000313" key="2">
    <source>
        <dbReference type="Proteomes" id="UP000266506"/>
    </source>
</evidence>
<dbReference type="EMBL" id="QXEV01000001">
    <property type="protein sequence ID" value="RIA78601.1"/>
    <property type="molecule type" value="Genomic_DNA"/>
</dbReference>
<gene>
    <name evidence="1" type="ORF">EI71_00162</name>
</gene>
<proteinExistence type="predicted"/>
<reference evidence="1 2" key="1">
    <citation type="submission" date="2018-08" db="EMBL/GenBank/DDBJ databases">
        <title>Genomic Encyclopedia of Archaeal and Bacterial Type Strains, Phase II (KMG-II): from individual species to whole genera.</title>
        <authorList>
            <person name="Goeker M."/>
        </authorList>
    </citation>
    <scope>NUCLEOTIDE SEQUENCE [LARGE SCALE GENOMIC DNA]</scope>
    <source>
        <strain evidence="1 2">ATCC 27112</strain>
    </source>
</reference>
<dbReference type="AlphaFoldDB" id="A0A397S777"/>
<sequence>MKKITGLLSIIFAFIFTIVLASCSSTSGVEVEKNVTATTSSITFELTFARNENLENKTASPYIKAFNYDETKEDNIGTYVSKQDCTFSGVYTSSTVTFTSLTKGAKYVFRFYVTYNQSDELIATWVESTLSDNKKEIKTVDDFLAMKDDRDGEYTLMNDIDFSGEKLTGLFNSSSQSFTGVFNGNGYTISNFLFESSDNGIFGYTKDALIKNVKIVGTDEEYLLNNLDEEGNPLELVNGNFGSRSDANIGTLVGNAENTEFVDVTIDNVNLSLKGNNKATLKVGGVVGLALNCSFTNVKATNISITSEKLCTNVYVGLFAGAINGDALETDNGTYTAKNTSASGEIKATLSYGSYEGNAYIGGYAGDLGSSGLVSESYTDADITLYRDPKTSNSNKFSLVVGGFAAGNLGGSMWVDGCVAAADIKVVAGSDSTTLEDAALSKLCTKTSYFGGFVGVINKHINRIENSCYVKKSAGLNVYALESETDEESNVKTLIVKNNVYANKQYDAILTNLVCANDDAFDTSVLASEVSAVVAKYLA</sequence>
<dbReference type="OrthoDB" id="383949at2"/>
<dbReference type="PROSITE" id="PS51257">
    <property type="entry name" value="PROKAR_LIPOPROTEIN"/>
    <property type="match status" value="1"/>
</dbReference>
<dbReference type="Gene3D" id="2.160.20.110">
    <property type="match status" value="1"/>
</dbReference>
<evidence type="ECO:0008006" key="3">
    <source>
        <dbReference type="Google" id="ProtNLM"/>
    </source>
</evidence>
<dbReference type="InParanoid" id="A0A397S777"/>
<dbReference type="Proteomes" id="UP000266506">
    <property type="component" value="Unassembled WGS sequence"/>
</dbReference>
<dbReference type="RefSeq" id="WP_119015342.1">
    <property type="nucleotide sequence ID" value="NZ_QXEV01000001.1"/>
</dbReference>
<protein>
    <recommendedName>
        <fullName evidence="3">GLUG motif-containing protein</fullName>
    </recommendedName>
</protein>
<name>A0A397S777_9MOLU</name>
<keyword evidence="2" id="KW-1185">Reference proteome</keyword>
<evidence type="ECO:0000313" key="1">
    <source>
        <dbReference type="EMBL" id="RIA78601.1"/>
    </source>
</evidence>
<organism evidence="1 2">
    <name type="scientific">Anaeroplasma bactoclasticum</name>
    <dbReference type="NCBI Taxonomy" id="2088"/>
    <lineage>
        <taxon>Bacteria</taxon>
        <taxon>Bacillati</taxon>
        <taxon>Mycoplasmatota</taxon>
        <taxon>Mollicutes</taxon>
        <taxon>Anaeroplasmatales</taxon>
        <taxon>Anaeroplasmataceae</taxon>
        <taxon>Anaeroplasma</taxon>
    </lineage>
</organism>
<comment type="caution">
    <text evidence="1">The sequence shown here is derived from an EMBL/GenBank/DDBJ whole genome shotgun (WGS) entry which is preliminary data.</text>
</comment>